<feature type="domain" description="DUF7916" evidence="1">
    <location>
        <begin position="7"/>
        <end position="298"/>
    </location>
</feature>
<comment type="caution">
    <text evidence="2">The sequence shown here is derived from an EMBL/GenBank/DDBJ whole genome shotgun (WGS) entry which is preliminary data.</text>
</comment>
<organism evidence="2 3">
    <name type="scientific">Lapidilactobacillus gannanensis</name>
    <dbReference type="NCBI Taxonomy" id="2486002"/>
    <lineage>
        <taxon>Bacteria</taxon>
        <taxon>Bacillati</taxon>
        <taxon>Bacillota</taxon>
        <taxon>Bacilli</taxon>
        <taxon>Lactobacillales</taxon>
        <taxon>Lactobacillaceae</taxon>
        <taxon>Lapidilactobacillus</taxon>
    </lineage>
</organism>
<sequence>MKRLLGSDASTVLKLTAPELKQAIQASEGRIICCETVATHSPLIDDLSNAEVAVAYGANLILLNGFDVFHPEVKGIGTGKEVVKTLRSLVGRPVGINLEPIDPSVEMLEDRDQIALGRTCTLATIAAADELGVDFICLAGNPGTGVSTQQILKSIALVKANFHGLIIAGKMHGGGANEAVIPEDDILQDFVAQGADIILMPAVGTVPGLTEAMVYQKVQLVHQAGALTLSAIGTSQEGADRATIREIALANKRCGFDIQHLGDAGFSGVALVENIYQMSLTIRGLRHTIVTIARSVNR</sequence>
<dbReference type="Proteomes" id="UP001597191">
    <property type="component" value="Unassembled WGS sequence"/>
</dbReference>
<evidence type="ECO:0000313" key="3">
    <source>
        <dbReference type="Proteomes" id="UP001597191"/>
    </source>
</evidence>
<dbReference type="RefSeq" id="WP_125648780.1">
    <property type="nucleotide sequence ID" value="NZ_JBHTOH010000034.1"/>
</dbReference>
<dbReference type="InterPro" id="IPR011060">
    <property type="entry name" value="RibuloseP-bd_barrel"/>
</dbReference>
<accession>A0ABW4BMP7</accession>
<dbReference type="SUPFAM" id="SSF51366">
    <property type="entry name" value="Ribulose-phoshate binding barrel"/>
    <property type="match status" value="1"/>
</dbReference>
<evidence type="ECO:0000259" key="1">
    <source>
        <dbReference type="Pfam" id="PF25509"/>
    </source>
</evidence>
<evidence type="ECO:0000313" key="2">
    <source>
        <dbReference type="EMBL" id="MFD1411096.1"/>
    </source>
</evidence>
<protein>
    <submittedName>
        <fullName evidence="2">Haloacid dehalogenase-like hydrolase</fullName>
    </submittedName>
</protein>
<dbReference type="Pfam" id="PF25509">
    <property type="entry name" value="DUF7916"/>
    <property type="match status" value="1"/>
</dbReference>
<dbReference type="InterPro" id="IPR057238">
    <property type="entry name" value="DUF7916"/>
</dbReference>
<dbReference type="EMBL" id="JBHTOH010000034">
    <property type="protein sequence ID" value="MFD1411096.1"/>
    <property type="molecule type" value="Genomic_DNA"/>
</dbReference>
<name>A0ABW4BMP7_9LACO</name>
<keyword evidence="3" id="KW-1185">Reference proteome</keyword>
<reference evidence="3" key="1">
    <citation type="journal article" date="2019" name="Int. J. Syst. Evol. Microbiol.">
        <title>The Global Catalogue of Microorganisms (GCM) 10K type strain sequencing project: providing services to taxonomists for standard genome sequencing and annotation.</title>
        <authorList>
            <consortium name="The Broad Institute Genomics Platform"/>
            <consortium name="The Broad Institute Genome Sequencing Center for Infectious Disease"/>
            <person name="Wu L."/>
            <person name="Ma J."/>
        </authorList>
    </citation>
    <scope>NUCLEOTIDE SEQUENCE [LARGE SCALE GENOMIC DNA]</scope>
    <source>
        <strain evidence="3">CCM 8937</strain>
    </source>
</reference>
<proteinExistence type="predicted"/>
<gene>
    <name evidence="2" type="ORF">ACFQ4R_05670</name>
</gene>